<dbReference type="InterPro" id="IPR011059">
    <property type="entry name" value="Metal-dep_hydrolase_composite"/>
</dbReference>
<dbReference type="Proteomes" id="UP001642360">
    <property type="component" value="Unassembled WGS sequence"/>
</dbReference>
<dbReference type="Gene3D" id="3.20.20.140">
    <property type="entry name" value="Metal-dependent hydrolases"/>
    <property type="match status" value="1"/>
</dbReference>
<reference evidence="3 4" key="1">
    <citation type="submission" date="2024-02" db="EMBL/GenBank/DDBJ databases">
        <authorList>
            <person name="Vignale AGUSTIN F."/>
            <person name="Sosa J E."/>
            <person name="Modenutti C."/>
        </authorList>
    </citation>
    <scope>NUCLEOTIDE SEQUENCE [LARGE SCALE GENOMIC DNA]</scope>
</reference>
<accession>A0ABC8RJK5</accession>
<dbReference type="SUPFAM" id="SSF51556">
    <property type="entry name" value="Metallo-dependent hydrolases"/>
    <property type="match status" value="1"/>
</dbReference>
<comment type="caution">
    <text evidence="3">The sequence shown here is derived from an EMBL/GenBank/DDBJ whole genome shotgun (WGS) entry which is preliminary data.</text>
</comment>
<dbReference type="GO" id="GO:0016787">
    <property type="term" value="F:hydrolase activity"/>
    <property type="evidence" value="ECO:0007669"/>
    <property type="project" value="UniProtKB-KW"/>
</dbReference>
<evidence type="ECO:0000313" key="3">
    <source>
        <dbReference type="EMBL" id="CAK9144356.1"/>
    </source>
</evidence>
<protein>
    <recommendedName>
        <fullName evidence="2">Amidohydrolase-related domain-containing protein</fullName>
    </recommendedName>
</protein>
<proteinExistence type="predicted"/>
<dbReference type="PANTHER" id="PTHR43794">
    <property type="entry name" value="AMINOHYDROLASE SSNA-RELATED"/>
    <property type="match status" value="1"/>
</dbReference>
<gene>
    <name evidence="3" type="ORF">ILEXP_LOCUS12108</name>
</gene>
<dbReference type="PANTHER" id="PTHR43794:SF11">
    <property type="entry name" value="AMIDOHYDROLASE-RELATED DOMAIN-CONTAINING PROTEIN"/>
    <property type="match status" value="1"/>
</dbReference>
<dbReference type="InterPro" id="IPR032466">
    <property type="entry name" value="Metal_Hydrolase"/>
</dbReference>
<dbReference type="FunFam" id="3.20.20.140:FF:000045">
    <property type="entry name" value="Amidohydrolase family protein, expressed"/>
    <property type="match status" value="1"/>
</dbReference>
<dbReference type="EMBL" id="CAUOFW020001391">
    <property type="protein sequence ID" value="CAK9144356.1"/>
    <property type="molecule type" value="Genomic_DNA"/>
</dbReference>
<dbReference type="InterPro" id="IPR050287">
    <property type="entry name" value="MTA/SAH_deaminase"/>
</dbReference>
<name>A0ABC8RJK5_9AQUA</name>
<keyword evidence="4" id="KW-1185">Reference proteome</keyword>
<evidence type="ECO:0000256" key="1">
    <source>
        <dbReference type="ARBA" id="ARBA00022801"/>
    </source>
</evidence>
<dbReference type="InterPro" id="IPR006680">
    <property type="entry name" value="Amidohydro-rel"/>
</dbReference>
<sequence length="470" mass="52053">METSKTDSLLILHNALIVTMDTESRVFRNGAIAIENDTIKAIGQSSDILNQFSPLAHQIIDLRGQFLLPGFINTHVHTSQQLARGIADDVDLITWLHDRIWPYESNMTEEDSYISTLLCGIELIHSGVTCFAEAGGQHVSGMARAVELLGLRACLTQSTMDAGEGLPPSWGIRTTEECIQLQKELYQKHNDKADGRIKIWLGIRQIMNSTNRLLLETRDTAKELKTGIHMHVAEIPYENQLVVNTRKVDHGTVTYLERIDFLQSNLVAAHTVWVNENEIGFLARAGVKVSHCPAAAMRMLGFAPIKEMLDGGVCVSLGTDGAPSNNRMSIVDDMYLASLINKGREVYAKGTTDPTALPAETILKMVTINGAETVLWDHEIGSLEVGKKADMIVVNPFSWPMVPVHDCISSLVYCMRTENIVSVMCNGRWIMKDQKVVNVDEGEVISMAMRASKELLGRAGIQIPTRMKML</sequence>
<evidence type="ECO:0000313" key="4">
    <source>
        <dbReference type="Proteomes" id="UP001642360"/>
    </source>
</evidence>
<dbReference type="SUPFAM" id="SSF51338">
    <property type="entry name" value="Composite domain of metallo-dependent hydrolases"/>
    <property type="match status" value="1"/>
</dbReference>
<organism evidence="3 4">
    <name type="scientific">Ilex paraguariensis</name>
    <name type="common">yerba mate</name>
    <dbReference type="NCBI Taxonomy" id="185542"/>
    <lineage>
        <taxon>Eukaryota</taxon>
        <taxon>Viridiplantae</taxon>
        <taxon>Streptophyta</taxon>
        <taxon>Embryophyta</taxon>
        <taxon>Tracheophyta</taxon>
        <taxon>Spermatophyta</taxon>
        <taxon>Magnoliopsida</taxon>
        <taxon>eudicotyledons</taxon>
        <taxon>Gunneridae</taxon>
        <taxon>Pentapetalae</taxon>
        <taxon>asterids</taxon>
        <taxon>campanulids</taxon>
        <taxon>Aquifoliales</taxon>
        <taxon>Aquifoliaceae</taxon>
        <taxon>Ilex</taxon>
    </lineage>
</organism>
<dbReference type="AlphaFoldDB" id="A0ABC8RJK5"/>
<keyword evidence="1" id="KW-0378">Hydrolase</keyword>
<evidence type="ECO:0000259" key="2">
    <source>
        <dbReference type="Pfam" id="PF01979"/>
    </source>
</evidence>
<dbReference type="CDD" id="cd01298">
    <property type="entry name" value="ATZ_TRZ_like"/>
    <property type="match status" value="1"/>
</dbReference>
<dbReference type="Gene3D" id="2.30.40.10">
    <property type="entry name" value="Urease, subunit C, domain 1"/>
    <property type="match status" value="1"/>
</dbReference>
<feature type="domain" description="Amidohydrolase-related" evidence="2">
    <location>
        <begin position="66"/>
        <end position="430"/>
    </location>
</feature>
<dbReference type="Pfam" id="PF01979">
    <property type="entry name" value="Amidohydro_1"/>
    <property type="match status" value="1"/>
</dbReference>